<organism evidence="1 2">
    <name type="scientific">Hymenochirus boettgeri</name>
    <name type="common">Congo dwarf clawed frog</name>
    <dbReference type="NCBI Taxonomy" id="247094"/>
    <lineage>
        <taxon>Eukaryota</taxon>
        <taxon>Metazoa</taxon>
        <taxon>Chordata</taxon>
        <taxon>Craniata</taxon>
        <taxon>Vertebrata</taxon>
        <taxon>Euteleostomi</taxon>
        <taxon>Amphibia</taxon>
        <taxon>Batrachia</taxon>
        <taxon>Anura</taxon>
        <taxon>Pipoidea</taxon>
        <taxon>Pipidae</taxon>
        <taxon>Pipinae</taxon>
        <taxon>Hymenochirus</taxon>
    </lineage>
</organism>
<accession>A0A8T2J0I3</accession>
<reference evidence="1" key="1">
    <citation type="thesis" date="2020" institute="ProQuest LLC" country="789 East Eisenhower Parkway, Ann Arbor, MI, USA">
        <title>Comparative Genomics and Chromosome Evolution.</title>
        <authorList>
            <person name="Mudd A.B."/>
        </authorList>
    </citation>
    <scope>NUCLEOTIDE SEQUENCE</scope>
    <source>
        <strain evidence="1">Female2</strain>
        <tissue evidence="1">Blood</tissue>
    </source>
</reference>
<comment type="caution">
    <text evidence="1">The sequence shown here is derived from an EMBL/GenBank/DDBJ whole genome shotgun (WGS) entry which is preliminary data.</text>
</comment>
<proteinExistence type="predicted"/>
<keyword evidence="2" id="KW-1185">Reference proteome</keyword>
<name>A0A8T2J0I3_9PIPI</name>
<protein>
    <submittedName>
        <fullName evidence="1">Uncharacterized protein</fullName>
    </submittedName>
</protein>
<gene>
    <name evidence="1" type="ORF">GDO86_007337</name>
</gene>
<evidence type="ECO:0000313" key="1">
    <source>
        <dbReference type="EMBL" id="KAG8436191.1"/>
    </source>
</evidence>
<dbReference type="Proteomes" id="UP000812440">
    <property type="component" value="Chromosome 4"/>
</dbReference>
<sequence>MSDPLVHDTGATNFTCAIIGINGRSSCTCSGVCVSFVSPRFGRVYEDLEMLVMKHLQVSTVYKLKKTALPKRSLFHNRRQADSFGSHFTALFPASVFVC</sequence>
<evidence type="ECO:0000313" key="2">
    <source>
        <dbReference type="Proteomes" id="UP000812440"/>
    </source>
</evidence>
<dbReference type="EMBL" id="JAACNH010000007">
    <property type="protein sequence ID" value="KAG8436191.1"/>
    <property type="molecule type" value="Genomic_DNA"/>
</dbReference>
<dbReference type="AlphaFoldDB" id="A0A8T2J0I3"/>